<comment type="caution">
    <text evidence="2">The sequence shown here is derived from an EMBL/GenBank/DDBJ whole genome shotgun (WGS) entry which is preliminary data.</text>
</comment>
<accession>A0AAE0FW11</accession>
<feature type="transmembrane region" description="Helical" evidence="1">
    <location>
        <begin position="32"/>
        <end position="53"/>
    </location>
</feature>
<organism evidence="2 3">
    <name type="scientific">Cymbomonas tetramitiformis</name>
    <dbReference type="NCBI Taxonomy" id="36881"/>
    <lineage>
        <taxon>Eukaryota</taxon>
        <taxon>Viridiplantae</taxon>
        <taxon>Chlorophyta</taxon>
        <taxon>Pyramimonadophyceae</taxon>
        <taxon>Pyramimonadales</taxon>
        <taxon>Pyramimonadaceae</taxon>
        <taxon>Cymbomonas</taxon>
    </lineage>
</organism>
<keyword evidence="1" id="KW-1133">Transmembrane helix</keyword>
<keyword evidence="3" id="KW-1185">Reference proteome</keyword>
<dbReference type="AlphaFoldDB" id="A0AAE0FW11"/>
<keyword evidence="1" id="KW-0812">Transmembrane</keyword>
<name>A0AAE0FW11_9CHLO</name>
<dbReference type="Proteomes" id="UP001190700">
    <property type="component" value="Unassembled WGS sequence"/>
</dbReference>
<dbReference type="EMBL" id="LGRX02012812">
    <property type="protein sequence ID" value="KAK3266818.1"/>
    <property type="molecule type" value="Genomic_DNA"/>
</dbReference>
<reference evidence="2 3" key="1">
    <citation type="journal article" date="2015" name="Genome Biol. Evol.">
        <title>Comparative Genomics of a Bacterivorous Green Alga Reveals Evolutionary Causalities and Consequences of Phago-Mixotrophic Mode of Nutrition.</title>
        <authorList>
            <person name="Burns J.A."/>
            <person name="Paasch A."/>
            <person name="Narechania A."/>
            <person name="Kim E."/>
        </authorList>
    </citation>
    <scope>NUCLEOTIDE SEQUENCE [LARGE SCALE GENOMIC DNA]</scope>
    <source>
        <strain evidence="2 3">PLY_AMNH</strain>
    </source>
</reference>
<evidence type="ECO:0000256" key="1">
    <source>
        <dbReference type="SAM" id="Phobius"/>
    </source>
</evidence>
<proteinExistence type="predicted"/>
<sequence>MSVILTLWETTMDKYDYDNGCWNDDKKMAYAATYSLGYICTGLLLVLGTIFFFRRPAMERADKYATNSV</sequence>
<protein>
    <submittedName>
        <fullName evidence="2">Uncharacterized protein</fullName>
    </submittedName>
</protein>
<keyword evidence="1" id="KW-0472">Membrane</keyword>
<evidence type="ECO:0000313" key="3">
    <source>
        <dbReference type="Proteomes" id="UP001190700"/>
    </source>
</evidence>
<gene>
    <name evidence="2" type="ORF">CYMTET_24590</name>
</gene>
<evidence type="ECO:0000313" key="2">
    <source>
        <dbReference type="EMBL" id="KAK3266818.1"/>
    </source>
</evidence>